<accession>A0A2J6T3F5</accession>
<evidence type="ECO:0000256" key="1">
    <source>
        <dbReference type="SAM" id="Phobius"/>
    </source>
</evidence>
<dbReference type="RefSeq" id="XP_024734347.1">
    <property type="nucleotide sequence ID" value="XM_024873430.1"/>
</dbReference>
<keyword evidence="1" id="KW-0472">Membrane</keyword>
<organism evidence="2 3">
    <name type="scientific">Hyaloscypha bicolor E</name>
    <dbReference type="NCBI Taxonomy" id="1095630"/>
    <lineage>
        <taxon>Eukaryota</taxon>
        <taxon>Fungi</taxon>
        <taxon>Dikarya</taxon>
        <taxon>Ascomycota</taxon>
        <taxon>Pezizomycotina</taxon>
        <taxon>Leotiomycetes</taxon>
        <taxon>Helotiales</taxon>
        <taxon>Hyaloscyphaceae</taxon>
        <taxon>Hyaloscypha</taxon>
        <taxon>Hyaloscypha bicolor</taxon>
    </lineage>
</organism>
<dbReference type="OrthoDB" id="2441642at2759"/>
<sequence>VVKNRQQKLSDFPTEISRLQISLHLVYLACLSMIAYRWVMNFKTNLAGPVITLFLTRHTTTSAFSSLNTLIIDINVESPTTAAASSLIP</sequence>
<feature type="non-terminal residue" evidence="2">
    <location>
        <position position="89"/>
    </location>
</feature>
<evidence type="ECO:0000313" key="2">
    <source>
        <dbReference type="EMBL" id="PMD57443.1"/>
    </source>
</evidence>
<dbReference type="Proteomes" id="UP000235371">
    <property type="component" value="Unassembled WGS sequence"/>
</dbReference>
<keyword evidence="3" id="KW-1185">Reference proteome</keyword>
<dbReference type="GeneID" id="36581510"/>
<keyword evidence="1" id="KW-0812">Transmembrane</keyword>
<dbReference type="STRING" id="1095630.A0A2J6T3F5"/>
<feature type="transmembrane region" description="Helical" evidence="1">
    <location>
        <begin position="21"/>
        <end position="39"/>
    </location>
</feature>
<reference evidence="2 3" key="1">
    <citation type="submission" date="2016-04" db="EMBL/GenBank/DDBJ databases">
        <title>A degradative enzymes factory behind the ericoid mycorrhizal symbiosis.</title>
        <authorList>
            <consortium name="DOE Joint Genome Institute"/>
            <person name="Martino E."/>
            <person name="Morin E."/>
            <person name="Grelet G."/>
            <person name="Kuo A."/>
            <person name="Kohler A."/>
            <person name="Daghino S."/>
            <person name="Barry K."/>
            <person name="Choi C."/>
            <person name="Cichocki N."/>
            <person name="Clum A."/>
            <person name="Copeland A."/>
            <person name="Hainaut M."/>
            <person name="Haridas S."/>
            <person name="Labutti K."/>
            <person name="Lindquist E."/>
            <person name="Lipzen A."/>
            <person name="Khouja H.-R."/>
            <person name="Murat C."/>
            <person name="Ohm R."/>
            <person name="Olson A."/>
            <person name="Spatafora J."/>
            <person name="Veneault-Fourrey C."/>
            <person name="Henrissat B."/>
            <person name="Grigoriev I."/>
            <person name="Martin F."/>
            <person name="Perotto S."/>
        </authorList>
    </citation>
    <scope>NUCLEOTIDE SEQUENCE [LARGE SCALE GENOMIC DNA]</scope>
    <source>
        <strain evidence="2 3">E</strain>
    </source>
</reference>
<protein>
    <submittedName>
        <fullName evidence="2">Uncharacterized protein</fullName>
    </submittedName>
</protein>
<dbReference type="EMBL" id="KZ613847">
    <property type="protein sequence ID" value="PMD57443.1"/>
    <property type="molecule type" value="Genomic_DNA"/>
</dbReference>
<dbReference type="AlphaFoldDB" id="A0A2J6T3F5"/>
<feature type="non-terminal residue" evidence="2">
    <location>
        <position position="1"/>
    </location>
</feature>
<name>A0A2J6T3F5_9HELO</name>
<keyword evidence="1" id="KW-1133">Transmembrane helix</keyword>
<gene>
    <name evidence="2" type="ORF">K444DRAFT_510016</name>
</gene>
<evidence type="ECO:0000313" key="3">
    <source>
        <dbReference type="Proteomes" id="UP000235371"/>
    </source>
</evidence>
<proteinExistence type="predicted"/>
<dbReference type="InParanoid" id="A0A2J6T3F5"/>